<dbReference type="EMBL" id="JAIRAU010000011">
    <property type="protein sequence ID" value="MBZ5710001.1"/>
    <property type="molecule type" value="Genomic_DNA"/>
</dbReference>
<proteinExistence type="predicted"/>
<dbReference type="Pfam" id="PF03807">
    <property type="entry name" value="F420_oxidored"/>
    <property type="match status" value="1"/>
</dbReference>
<dbReference type="PANTHER" id="PTHR14239">
    <property type="entry name" value="DUDULIN-RELATED"/>
    <property type="match status" value="1"/>
</dbReference>
<keyword evidence="4" id="KW-1185">Reference proteome</keyword>
<dbReference type="Gene3D" id="3.40.50.720">
    <property type="entry name" value="NAD(P)-binding Rossmann-like Domain"/>
    <property type="match status" value="1"/>
</dbReference>
<reference evidence="3" key="1">
    <citation type="submission" date="2021-08" db="EMBL/GenBank/DDBJ databases">
        <authorList>
            <person name="Stevens D.C."/>
        </authorList>
    </citation>
    <scope>NUCLEOTIDE SEQUENCE</scope>
    <source>
        <strain evidence="3">DSM 53165</strain>
    </source>
</reference>
<dbReference type="InterPro" id="IPR051267">
    <property type="entry name" value="STEAP_metalloreductase"/>
</dbReference>
<evidence type="ECO:0000313" key="4">
    <source>
        <dbReference type="Proteomes" id="UP001139031"/>
    </source>
</evidence>
<evidence type="ECO:0000313" key="3">
    <source>
        <dbReference type="EMBL" id="MBZ5710001.1"/>
    </source>
</evidence>
<dbReference type="InterPro" id="IPR028939">
    <property type="entry name" value="P5C_Rdtase_cat_N"/>
</dbReference>
<dbReference type="SUPFAM" id="SSF51735">
    <property type="entry name" value="NAD(P)-binding Rossmann-fold domains"/>
    <property type="match status" value="1"/>
</dbReference>
<organism evidence="3 4">
    <name type="scientific">Nannocystis pusilla</name>
    <dbReference type="NCBI Taxonomy" id="889268"/>
    <lineage>
        <taxon>Bacteria</taxon>
        <taxon>Pseudomonadati</taxon>
        <taxon>Myxococcota</taxon>
        <taxon>Polyangia</taxon>
        <taxon>Nannocystales</taxon>
        <taxon>Nannocystaceae</taxon>
        <taxon>Nannocystis</taxon>
    </lineage>
</organism>
<sequence length="241" mass="25242">MKIGIIGAGHIGGALAGHLTQRGHQVKVANSRGPESLGKLAAETGATPVDVREAVQGVDVVVISIPQRAIVDLPADLFAGVPPSVVVIDTGNYYPELRDGRIAELDAGTLDSEWVAQKLGRPVVKAFNNIMARSLRERGGPAGTPSRIALSVAGDSQEAKAVVLRLIDEIGFDGVDAGSLADSWRQQPGTPAYCKDLDREALTRALAAADRSRVNEYRAEQDAAAKKFFAEQAAAAKQAAG</sequence>
<name>A0ABS7TP42_9BACT</name>
<dbReference type="Proteomes" id="UP001139031">
    <property type="component" value="Unassembled WGS sequence"/>
</dbReference>
<evidence type="ECO:0000259" key="2">
    <source>
        <dbReference type="Pfam" id="PF03807"/>
    </source>
</evidence>
<comment type="caution">
    <text evidence="3">The sequence shown here is derived from an EMBL/GenBank/DDBJ whole genome shotgun (WGS) entry which is preliminary data.</text>
</comment>
<accession>A0ABS7TP42</accession>
<dbReference type="InterPro" id="IPR036291">
    <property type="entry name" value="NAD(P)-bd_dom_sf"/>
</dbReference>
<evidence type="ECO:0000256" key="1">
    <source>
        <dbReference type="ARBA" id="ARBA00023002"/>
    </source>
</evidence>
<gene>
    <name evidence="3" type="ORF">K7C98_12125</name>
</gene>
<feature type="domain" description="Pyrroline-5-carboxylate reductase catalytic N-terminal" evidence="2">
    <location>
        <begin position="2"/>
        <end position="93"/>
    </location>
</feature>
<keyword evidence="1" id="KW-0560">Oxidoreductase</keyword>
<protein>
    <submittedName>
        <fullName evidence="3">NAD(P)-binding domain-containing protein</fullName>
    </submittedName>
</protein>
<dbReference type="RefSeq" id="WP_224191772.1">
    <property type="nucleotide sequence ID" value="NZ_JAIRAU010000011.1"/>
</dbReference>